<dbReference type="EC" id="3.4.21.-" evidence="6"/>
<evidence type="ECO:0000256" key="1">
    <source>
        <dbReference type="ARBA" id="ARBA00007664"/>
    </source>
</evidence>
<dbReference type="InterPro" id="IPR001254">
    <property type="entry name" value="Trypsin_dom"/>
</dbReference>
<evidence type="ECO:0000256" key="4">
    <source>
        <dbReference type="SAM" id="SignalP"/>
    </source>
</evidence>
<reference evidence="6 7" key="1">
    <citation type="submission" date="2024-09" db="EMBL/GenBank/DDBJ databases">
        <authorList>
            <person name="Sun Q."/>
            <person name="Mori K."/>
        </authorList>
    </citation>
    <scope>NUCLEOTIDE SEQUENCE [LARGE SCALE GENOMIC DNA]</scope>
    <source>
        <strain evidence="6 7">TBRC 7907</strain>
    </source>
</reference>
<dbReference type="GO" id="GO:0016787">
    <property type="term" value="F:hydrolase activity"/>
    <property type="evidence" value="ECO:0007669"/>
    <property type="project" value="UniProtKB-KW"/>
</dbReference>
<dbReference type="InterPro" id="IPR018114">
    <property type="entry name" value="TRYPSIN_HIS"/>
</dbReference>
<dbReference type="PROSITE" id="PS00134">
    <property type="entry name" value="TRYPSIN_HIS"/>
    <property type="match status" value="1"/>
</dbReference>
<name>A0ABV6A4X3_9PSEU</name>
<dbReference type="Pfam" id="PF00089">
    <property type="entry name" value="Trypsin"/>
    <property type="match status" value="1"/>
</dbReference>
<feature type="domain" description="Peptidase S1" evidence="5">
    <location>
        <begin position="41"/>
        <end position="264"/>
    </location>
</feature>
<sequence>MAATLHRLAKTVGVALAVATCGISSLSVASAATPPDSETKIVGGERAKIADHPYTVFLTNTSGFQFCGGTLVAPNKVVTAAHCTKGKTAESVKVVAGREDKQASDGTTAAVSKVWIHPQYTTATAGFDVSVLTLSSNLTQKPLPLASSADADLYKEGANSTVLGWGTTSSGGSASRYLLKVDVPVTSDATCKAAYSQYSNTSMVCAGLPEGGKDSCQGDSGGPMVGGGKLIGVVSWGEGCAAPKKPGVYARVAAYHDVLQEQIKS</sequence>
<dbReference type="Gene3D" id="2.40.10.10">
    <property type="entry name" value="Trypsin-like serine proteases"/>
    <property type="match status" value="1"/>
</dbReference>
<dbReference type="CDD" id="cd00190">
    <property type="entry name" value="Tryp_SPc"/>
    <property type="match status" value="1"/>
</dbReference>
<dbReference type="RefSeq" id="WP_377859531.1">
    <property type="nucleotide sequence ID" value="NZ_JBHLZU010000026.1"/>
</dbReference>
<dbReference type="Proteomes" id="UP001589693">
    <property type="component" value="Unassembled WGS sequence"/>
</dbReference>
<keyword evidence="3" id="KW-0645">Protease</keyword>
<proteinExistence type="inferred from homology"/>
<dbReference type="SUPFAM" id="SSF50494">
    <property type="entry name" value="Trypsin-like serine proteases"/>
    <property type="match status" value="1"/>
</dbReference>
<dbReference type="PANTHER" id="PTHR24276">
    <property type="entry name" value="POLYSERASE-RELATED"/>
    <property type="match status" value="1"/>
</dbReference>
<dbReference type="PANTHER" id="PTHR24276:SF98">
    <property type="entry name" value="FI18310P1-RELATED"/>
    <property type="match status" value="1"/>
</dbReference>
<evidence type="ECO:0000313" key="7">
    <source>
        <dbReference type="Proteomes" id="UP001589693"/>
    </source>
</evidence>
<feature type="signal peptide" evidence="4">
    <location>
        <begin position="1"/>
        <end position="31"/>
    </location>
</feature>
<keyword evidence="7" id="KW-1185">Reference proteome</keyword>
<evidence type="ECO:0000259" key="5">
    <source>
        <dbReference type="PROSITE" id="PS50240"/>
    </source>
</evidence>
<organism evidence="6 7">
    <name type="scientific">Allokutzneria oryzae</name>
    <dbReference type="NCBI Taxonomy" id="1378989"/>
    <lineage>
        <taxon>Bacteria</taxon>
        <taxon>Bacillati</taxon>
        <taxon>Actinomycetota</taxon>
        <taxon>Actinomycetes</taxon>
        <taxon>Pseudonocardiales</taxon>
        <taxon>Pseudonocardiaceae</taxon>
        <taxon>Allokutzneria</taxon>
    </lineage>
</organism>
<evidence type="ECO:0000313" key="6">
    <source>
        <dbReference type="EMBL" id="MFB9908148.1"/>
    </source>
</evidence>
<feature type="chain" id="PRO_5046319388" evidence="4">
    <location>
        <begin position="32"/>
        <end position="265"/>
    </location>
</feature>
<dbReference type="InterPro" id="IPR009003">
    <property type="entry name" value="Peptidase_S1_PA"/>
</dbReference>
<dbReference type="PRINTS" id="PR00722">
    <property type="entry name" value="CHYMOTRYPSIN"/>
</dbReference>
<dbReference type="EMBL" id="JBHLZU010000026">
    <property type="protein sequence ID" value="MFB9908148.1"/>
    <property type="molecule type" value="Genomic_DNA"/>
</dbReference>
<dbReference type="InterPro" id="IPR050430">
    <property type="entry name" value="Peptidase_S1"/>
</dbReference>
<evidence type="ECO:0000256" key="3">
    <source>
        <dbReference type="RuleBase" id="RU363034"/>
    </source>
</evidence>
<accession>A0ABV6A4X3</accession>
<protein>
    <submittedName>
        <fullName evidence="6">Trypsin-like serine protease</fullName>
        <ecNumber evidence="6">3.4.21.-</ecNumber>
    </submittedName>
</protein>
<dbReference type="PROSITE" id="PS50240">
    <property type="entry name" value="TRYPSIN_DOM"/>
    <property type="match status" value="1"/>
</dbReference>
<dbReference type="InterPro" id="IPR033116">
    <property type="entry name" value="TRYPSIN_SER"/>
</dbReference>
<comment type="caution">
    <text evidence="6">The sequence shown here is derived from an EMBL/GenBank/DDBJ whole genome shotgun (WGS) entry which is preliminary data.</text>
</comment>
<evidence type="ECO:0000256" key="2">
    <source>
        <dbReference type="ARBA" id="ARBA00023157"/>
    </source>
</evidence>
<keyword evidence="4" id="KW-0732">Signal</keyword>
<keyword evidence="3" id="KW-0720">Serine protease</keyword>
<dbReference type="PROSITE" id="PS00135">
    <property type="entry name" value="TRYPSIN_SER"/>
    <property type="match status" value="1"/>
</dbReference>
<keyword evidence="2" id="KW-1015">Disulfide bond</keyword>
<gene>
    <name evidence="6" type="ORF">ACFFQA_29805</name>
</gene>
<keyword evidence="3 6" id="KW-0378">Hydrolase</keyword>
<dbReference type="SMART" id="SM00020">
    <property type="entry name" value="Tryp_SPc"/>
    <property type="match status" value="1"/>
</dbReference>
<dbReference type="InterPro" id="IPR043504">
    <property type="entry name" value="Peptidase_S1_PA_chymotrypsin"/>
</dbReference>
<comment type="similarity">
    <text evidence="1">Belongs to the peptidase S1 family.</text>
</comment>
<dbReference type="InterPro" id="IPR001314">
    <property type="entry name" value="Peptidase_S1A"/>
</dbReference>